<sequence>MSRLFVELYLDEDVSALVAKLLRVHGFTVQTTVEAGRQGAGDAEQLEYAVSCRHALLTHNWEDFVRLAQEYFAAGRKHYGIIIAARRPPHEIVRRLMIILNRMTADEMEDQIIYI</sequence>
<dbReference type="Pfam" id="PF18480">
    <property type="entry name" value="DUF5615"/>
    <property type="match status" value="1"/>
</dbReference>
<reference evidence="2 3" key="1">
    <citation type="submission" date="2013-12" db="EMBL/GenBank/DDBJ databases">
        <authorList>
            <person name="Stott M."/>
        </authorList>
    </citation>
    <scope>NUCLEOTIDE SEQUENCE [LARGE SCALE GENOMIC DNA]</scope>
    <source>
        <strain evidence="2 3">K22</strain>
    </source>
</reference>
<evidence type="ECO:0000313" key="3">
    <source>
        <dbReference type="Proteomes" id="UP000031518"/>
    </source>
</evidence>
<reference evidence="2 3" key="2">
    <citation type="submission" date="2015-01" db="EMBL/GenBank/DDBJ databases">
        <title>Complete genome sequence of Pyrinomonas methylaliphatogenes type strain K22T.</title>
        <authorList>
            <person name="Lee K.C.Y."/>
            <person name="Power J.F."/>
            <person name="Dunfield P.F."/>
            <person name="Morgan X.C."/>
            <person name="Huttenhower C."/>
            <person name="Stott M.B."/>
        </authorList>
    </citation>
    <scope>NUCLEOTIDE SEQUENCE [LARGE SCALE GENOMIC DNA]</scope>
    <source>
        <strain evidence="2 3">K22</strain>
    </source>
</reference>
<dbReference type="Proteomes" id="UP000031518">
    <property type="component" value="Unassembled WGS sequence"/>
</dbReference>
<feature type="domain" description="DUF5615" evidence="1">
    <location>
        <begin position="8"/>
        <end position="112"/>
    </location>
</feature>
<name>A0A0B6WX80_9BACT</name>
<evidence type="ECO:0000259" key="1">
    <source>
        <dbReference type="Pfam" id="PF18480"/>
    </source>
</evidence>
<dbReference type="OrthoDB" id="1550981at2"/>
<evidence type="ECO:0000313" key="2">
    <source>
        <dbReference type="EMBL" id="CDM64899.1"/>
    </source>
</evidence>
<dbReference type="RefSeq" id="WP_041974836.1">
    <property type="nucleotide sequence ID" value="NZ_CBXV010000003.1"/>
</dbReference>
<proteinExistence type="predicted"/>
<protein>
    <recommendedName>
        <fullName evidence="1">DUF5615 domain-containing protein</fullName>
    </recommendedName>
</protein>
<accession>A0A0B6WX80</accession>
<dbReference type="STRING" id="454194.PYK22_00894"/>
<dbReference type="InterPro" id="IPR041049">
    <property type="entry name" value="DUF5615"/>
</dbReference>
<dbReference type="AlphaFoldDB" id="A0A0B6WX80"/>
<dbReference type="EMBL" id="CBXV010000003">
    <property type="protein sequence ID" value="CDM64899.1"/>
    <property type="molecule type" value="Genomic_DNA"/>
</dbReference>
<organism evidence="2 3">
    <name type="scientific">Pyrinomonas methylaliphatogenes</name>
    <dbReference type="NCBI Taxonomy" id="454194"/>
    <lineage>
        <taxon>Bacteria</taxon>
        <taxon>Pseudomonadati</taxon>
        <taxon>Acidobacteriota</taxon>
        <taxon>Blastocatellia</taxon>
        <taxon>Blastocatellales</taxon>
        <taxon>Pyrinomonadaceae</taxon>
        <taxon>Pyrinomonas</taxon>
    </lineage>
</organism>
<keyword evidence="3" id="KW-1185">Reference proteome</keyword>
<gene>
    <name evidence="2" type="ORF">PYK22_00894</name>
</gene>